<evidence type="ECO:0000313" key="1">
    <source>
        <dbReference type="Proteomes" id="UP000887580"/>
    </source>
</evidence>
<evidence type="ECO:0000313" key="2">
    <source>
        <dbReference type="WBParaSite" id="PS1159_v2.g6138.t2"/>
    </source>
</evidence>
<dbReference type="WBParaSite" id="PS1159_v2.g6138.t2">
    <property type="protein sequence ID" value="PS1159_v2.g6138.t2"/>
    <property type="gene ID" value="PS1159_v2.g6138"/>
</dbReference>
<protein>
    <submittedName>
        <fullName evidence="2">Uncharacterized protein</fullName>
    </submittedName>
</protein>
<proteinExistence type="predicted"/>
<name>A0AC35GKH4_9BILA</name>
<organism evidence="1 2">
    <name type="scientific">Panagrolaimus sp. PS1159</name>
    <dbReference type="NCBI Taxonomy" id="55785"/>
    <lineage>
        <taxon>Eukaryota</taxon>
        <taxon>Metazoa</taxon>
        <taxon>Ecdysozoa</taxon>
        <taxon>Nematoda</taxon>
        <taxon>Chromadorea</taxon>
        <taxon>Rhabditida</taxon>
        <taxon>Tylenchina</taxon>
        <taxon>Panagrolaimomorpha</taxon>
        <taxon>Panagrolaimoidea</taxon>
        <taxon>Panagrolaimidae</taxon>
        <taxon>Panagrolaimus</taxon>
    </lineage>
</organism>
<sequence>MSSFDKPIKFKNFQSSSSDYHLRMYKTRDEDNMHIIELRDDTNLEFIYRFRLTTEELDNIRRELNSDCRENEINPKRFDVIKYIQEFVLQLSEEKWLTCETNAEGCNINFYGIYNDLGHRFIRNVLKLSLLSVKDKEFHQYVMKRYNDKKRENEAYEKKIRQLEAEVEETKNMRRELKVANEKIESLDFRFKRLEADYEREREERLEVDYEREREEVAELLEDKKDFKREFEDLKREYDITENEADELVKERDTLKAEIEDLQEENDELEDKCMTMTEAINKIADKGRKYETTIKELDEENQKLVHQLKEYKKSLKKISKQNDEIIKESSLKD</sequence>
<dbReference type="Proteomes" id="UP000887580">
    <property type="component" value="Unplaced"/>
</dbReference>
<accession>A0AC35GKH4</accession>
<reference evidence="2" key="1">
    <citation type="submission" date="2022-11" db="UniProtKB">
        <authorList>
            <consortium name="WormBaseParasite"/>
        </authorList>
    </citation>
    <scope>IDENTIFICATION</scope>
</reference>